<dbReference type="AlphaFoldDB" id="A0A8T7H2K4"/>
<evidence type="ECO:0000313" key="3">
    <source>
        <dbReference type="EMBL" id="NQS77942.1"/>
    </source>
</evidence>
<feature type="compositionally biased region" description="Basic and acidic residues" evidence="1">
    <location>
        <begin position="60"/>
        <end position="76"/>
    </location>
</feature>
<keyword evidence="2" id="KW-0812">Transmembrane</keyword>
<name>A0A8T7H2K4_9EURY</name>
<organism evidence="3 4">
    <name type="scientific">Methanoculleus bourgensis</name>
    <dbReference type="NCBI Taxonomy" id="83986"/>
    <lineage>
        <taxon>Archaea</taxon>
        <taxon>Methanobacteriati</taxon>
        <taxon>Methanobacteriota</taxon>
        <taxon>Stenosarchaea group</taxon>
        <taxon>Methanomicrobia</taxon>
        <taxon>Methanomicrobiales</taxon>
        <taxon>Methanomicrobiaceae</taxon>
        <taxon>Methanoculleus</taxon>
    </lineage>
</organism>
<comment type="caution">
    <text evidence="3">The sequence shown here is derived from an EMBL/GenBank/DDBJ whole genome shotgun (WGS) entry which is preliminary data.</text>
</comment>
<evidence type="ECO:0000313" key="4">
    <source>
        <dbReference type="Proteomes" id="UP000737555"/>
    </source>
</evidence>
<dbReference type="EMBL" id="JABMJE010000042">
    <property type="protein sequence ID" value="NQS77942.1"/>
    <property type="molecule type" value="Genomic_DNA"/>
</dbReference>
<reference evidence="3" key="1">
    <citation type="submission" date="2020-05" db="EMBL/GenBank/DDBJ databases">
        <title>The first insight into the ecology of ammonia-tolerant syntrophic propionate oxidizing bacteria.</title>
        <authorList>
            <person name="Singh A."/>
            <person name="Schnurer A."/>
            <person name="Westerholm M."/>
        </authorList>
    </citation>
    <scope>NUCLEOTIDE SEQUENCE</scope>
    <source>
        <strain evidence="3">MAG54</strain>
    </source>
</reference>
<feature type="region of interest" description="Disordered" evidence="1">
    <location>
        <begin position="60"/>
        <end position="84"/>
    </location>
</feature>
<dbReference type="Proteomes" id="UP000737555">
    <property type="component" value="Unassembled WGS sequence"/>
</dbReference>
<sequence length="352" mass="37611">MKENVRRPLLFLITVGTGSLIIVIDASVEVIVAGTVLAGFCALLVTGALDPADLKPSRLRAALRERPKKEKKEKPDTAAPKPPLIQRLASTEIDLAGMLGTLTASIREAITHARAPEGEKKKAIEEIDAMLDQAVDGSAPDQAASPTPPKAAGGAVDPLAALADLDLDSLDNLDLDEATGPETAFESDQISLLSEEETNAVSEILKAHQSELEDLDLDLDLPGDSGTAGDLSERPDMSALSAELSALDDLDLDEIEIEGEEVDDEEIDADEPAPEEEVPDEPIEQPEEDFDMVSFASGGMVDDDLIAALKSDVKKKKFVEDISLVRELRGEKYSARELAGELEEILATLKSK</sequence>
<accession>A0A8T7H2K4</accession>
<keyword evidence="2" id="KW-1133">Transmembrane helix</keyword>
<evidence type="ECO:0000256" key="1">
    <source>
        <dbReference type="SAM" id="MobiDB-lite"/>
    </source>
</evidence>
<feature type="region of interest" description="Disordered" evidence="1">
    <location>
        <begin position="257"/>
        <end position="288"/>
    </location>
</feature>
<feature type="transmembrane region" description="Helical" evidence="2">
    <location>
        <begin position="7"/>
        <end position="24"/>
    </location>
</feature>
<proteinExistence type="predicted"/>
<gene>
    <name evidence="3" type="ORF">HQQ74_04420</name>
</gene>
<evidence type="ECO:0000256" key="2">
    <source>
        <dbReference type="SAM" id="Phobius"/>
    </source>
</evidence>
<keyword evidence="2" id="KW-0472">Membrane</keyword>
<protein>
    <submittedName>
        <fullName evidence="3">Uncharacterized protein</fullName>
    </submittedName>
</protein>